<dbReference type="InterPro" id="IPR029063">
    <property type="entry name" value="SAM-dependent_MTases_sf"/>
</dbReference>
<name>A0ABS4UBV8_9ACTN</name>
<dbReference type="EC" id="2.1.1.77" evidence="3"/>
<evidence type="ECO:0000256" key="10">
    <source>
        <dbReference type="ARBA" id="ARBA00031323"/>
    </source>
</evidence>
<evidence type="ECO:0000256" key="3">
    <source>
        <dbReference type="ARBA" id="ARBA00011890"/>
    </source>
</evidence>
<keyword evidence="6 12" id="KW-0489">Methyltransferase</keyword>
<proteinExistence type="inferred from homology"/>
<sequence>MSDLIEAAVQAVPRQHYTDHPELGSVPHSTVQAAIERDLARAAVQRGMRVMEIGTGTGYSGALLAEIVGRDGYVVSIDINPRLTDRAGKLHAERGVSNIKLVTADGHLGSEEHGPYDVVVGWATPTHIPAAWVAQCVPGGSISTPVYIARVARTVGHVTVTVNDQAEPVGPKLGAAVYVDMGSEINTNLGIPQFYVDARTEDDSPCWVSVAWRDKTPKPDPSDTLAMLQHADFSQEVSFSDSEPEQAARWRDFRAYCVGREDAMASDLTAFGTGEPYWITAIGFSRWDSAAVLTAEGQFLANREDSPAAAKLRAVIQEWYDADRPGLGAVEADLAAAPGGWFVTVRT</sequence>
<dbReference type="PANTHER" id="PTHR11579:SF0">
    <property type="entry name" value="PROTEIN-L-ISOASPARTATE(D-ASPARTATE) O-METHYLTRANSFERASE"/>
    <property type="match status" value="1"/>
</dbReference>
<accession>A0ABS4UBV8</accession>
<keyword evidence="13" id="KW-1185">Reference proteome</keyword>
<dbReference type="SUPFAM" id="SSF53335">
    <property type="entry name" value="S-adenosyl-L-methionine-dependent methyltransferases"/>
    <property type="match status" value="1"/>
</dbReference>
<dbReference type="PANTHER" id="PTHR11579">
    <property type="entry name" value="PROTEIN-L-ISOASPARTATE O-METHYLTRANSFERASE"/>
    <property type="match status" value="1"/>
</dbReference>
<organism evidence="12 13">
    <name type="scientific">Kribbella aluminosa</name>
    <dbReference type="NCBI Taxonomy" id="416017"/>
    <lineage>
        <taxon>Bacteria</taxon>
        <taxon>Bacillati</taxon>
        <taxon>Actinomycetota</taxon>
        <taxon>Actinomycetes</taxon>
        <taxon>Propionibacteriales</taxon>
        <taxon>Kribbellaceae</taxon>
        <taxon>Kribbella</taxon>
    </lineage>
</organism>
<comment type="caution">
    <text evidence="12">The sequence shown here is derived from an EMBL/GenBank/DDBJ whole genome shotgun (WGS) entry which is preliminary data.</text>
</comment>
<dbReference type="Proteomes" id="UP000755585">
    <property type="component" value="Unassembled WGS sequence"/>
</dbReference>
<evidence type="ECO:0000256" key="7">
    <source>
        <dbReference type="ARBA" id="ARBA00022679"/>
    </source>
</evidence>
<evidence type="ECO:0000313" key="12">
    <source>
        <dbReference type="EMBL" id="MBP2349074.1"/>
    </source>
</evidence>
<evidence type="ECO:0000313" key="13">
    <source>
        <dbReference type="Proteomes" id="UP000755585"/>
    </source>
</evidence>
<dbReference type="Gene3D" id="3.40.50.150">
    <property type="entry name" value="Vaccinia Virus protein VP39"/>
    <property type="match status" value="1"/>
</dbReference>
<evidence type="ECO:0000256" key="6">
    <source>
        <dbReference type="ARBA" id="ARBA00022603"/>
    </source>
</evidence>
<evidence type="ECO:0000256" key="4">
    <source>
        <dbReference type="ARBA" id="ARBA00013346"/>
    </source>
</evidence>
<evidence type="ECO:0000256" key="2">
    <source>
        <dbReference type="ARBA" id="ARBA00005369"/>
    </source>
</evidence>
<dbReference type="CDD" id="cd02440">
    <property type="entry name" value="AdoMet_MTases"/>
    <property type="match status" value="1"/>
</dbReference>
<dbReference type="RefSeq" id="WP_209692293.1">
    <property type="nucleotide sequence ID" value="NZ_BAAAVU010000028.1"/>
</dbReference>
<evidence type="ECO:0000256" key="5">
    <source>
        <dbReference type="ARBA" id="ARBA00022490"/>
    </source>
</evidence>
<dbReference type="EMBL" id="JAGINT010000001">
    <property type="protein sequence ID" value="MBP2349074.1"/>
    <property type="molecule type" value="Genomic_DNA"/>
</dbReference>
<gene>
    <name evidence="12" type="ORF">JOF29_000157</name>
</gene>
<comment type="subcellular location">
    <subcellularLocation>
        <location evidence="1">Cytoplasm</location>
    </subcellularLocation>
</comment>
<keyword evidence="8" id="KW-0949">S-adenosyl-L-methionine</keyword>
<evidence type="ECO:0000256" key="1">
    <source>
        <dbReference type="ARBA" id="ARBA00004496"/>
    </source>
</evidence>
<keyword evidence="7 12" id="KW-0808">Transferase</keyword>
<keyword evidence="5" id="KW-0963">Cytoplasm</keyword>
<evidence type="ECO:0000256" key="11">
    <source>
        <dbReference type="ARBA" id="ARBA00031350"/>
    </source>
</evidence>
<evidence type="ECO:0000256" key="9">
    <source>
        <dbReference type="ARBA" id="ARBA00030757"/>
    </source>
</evidence>
<dbReference type="Pfam" id="PF01135">
    <property type="entry name" value="PCMT"/>
    <property type="match status" value="1"/>
</dbReference>
<comment type="similarity">
    <text evidence="2">Belongs to the methyltransferase superfamily. L-isoaspartyl/D-aspartyl protein methyltransferase family.</text>
</comment>
<dbReference type="InterPro" id="IPR000682">
    <property type="entry name" value="PCMT"/>
</dbReference>
<evidence type="ECO:0000256" key="8">
    <source>
        <dbReference type="ARBA" id="ARBA00022691"/>
    </source>
</evidence>
<dbReference type="GO" id="GO:0032259">
    <property type="term" value="P:methylation"/>
    <property type="evidence" value="ECO:0007669"/>
    <property type="project" value="UniProtKB-KW"/>
</dbReference>
<reference evidence="12 13" key="1">
    <citation type="submission" date="2021-03" db="EMBL/GenBank/DDBJ databases">
        <title>Sequencing the genomes of 1000 actinobacteria strains.</title>
        <authorList>
            <person name="Klenk H.-P."/>
        </authorList>
    </citation>
    <scope>NUCLEOTIDE SEQUENCE [LARGE SCALE GENOMIC DNA]</scope>
    <source>
        <strain evidence="12 13">DSM 18824</strain>
    </source>
</reference>
<dbReference type="GO" id="GO:0004719">
    <property type="term" value="F:protein-L-isoaspartate (D-aspartate) O-methyltransferase activity"/>
    <property type="evidence" value="ECO:0007669"/>
    <property type="project" value="UniProtKB-EC"/>
</dbReference>
<protein>
    <recommendedName>
        <fullName evidence="4">Protein-L-isoaspartate O-methyltransferase</fullName>
        <ecNumber evidence="3">2.1.1.77</ecNumber>
    </recommendedName>
    <alternativeName>
        <fullName evidence="11">L-isoaspartyl protein carboxyl methyltransferase</fullName>
    </alternativeName>
    <alternativeName>
        <fullName evidence="9">Protein L-isoaspartyl methyltransferase</fullName>
    </alternativeName>
    <alternativeName>
        <fullName evidence="10">Protein-beta-aspartate methyltransferase</fullName>
    </alternativeName>
</protein>